<name>A0A8T2BQS3_ARASU</name>
<sequence length="1778" mass="197095">MSKKRRKPPPRVTGSSSFARVINCSSSAPSSFAKLPALDGDSSFSPAVDATLAISMVEAVDSLPLSSLDGTSPSATKSESSSLEATVTVETNGALPLSPVAPVVPKSLSPLASESSSAEGTIIIPLQSTVTVEINGALPLSPVAPVVSKPLLPLASESSSAEGTITIPPPIVLKPKTSDLPWASKFKASLRNLKKMSPPTYLEDGTPVVEAPASVLLRTAEMWKGHLVAQFRGLCPSPAKIFNDLNPIWGRFGNITVRLISDTASLIFIPSVATRDWVVDIGFWQAGNCSCTVYPWSPEGPLELEELQSAPTWAILKNIPPQLYSLEGISVIASAIGDPLHTEKSRLDPINIGTTKVKVVIQLDVTLPTSVVIKDTQGNVARVAVEYPRPPPKCQNCGRYGHLLSRCPKPLMKRPPFKQNNPAGAKVVTHPTVLLPPSSEALLVGDQSQAQSSIVNPRLSKPRRHRSRSKKRARSTPPRINSVITHQQDSAIPPSTTLNGAEKSSSFHKVSKGKNQIPLASSHTVSAVCWVKKSLPQDILASGILSPVDPTGPAMLKEPLSVDNFPYPPGWGAMSRKSRKKLMHKWNLSNKDKTAQASVAARGGSSCGWRLERNYCCSDLGRILLVWEPSVSVLVFKKTDQMILCSIKLPTVSQSFTVAFVYGRNTDIERRKLWEDLSVLSLSSPLRYTPWVLVGDFNQIAATCEHFSVLPSTIPSRPLEDFQTCLMDNNLVDLPSRGVFFTWSNHQPDNPILRKLDRALANGEWFSIFPSATALFDVPGDSDHSPCIITLDNQPERGRKCFKYFSFLSTHPTFLTSISGAWEEQICTGSAMFSLGEHLKAAKKCCKSLNRQGFGNIQQKTKDALDHLESVQSRLLSSPSDSLFRQEHVARKKWVFFAAALKSFYMQKSRIRWLKDGDSNSRFFHKAVIAHQANNLIKHLMGDDGVRVENVDQIKEMIVAFYTHLLGSDSDAESPFSVEKIQSIHPYRCDPALASLLSAIPTDEEITLSLFSMPRNKAPGPDGFPAEFFWETWPIVKDVTIAAVKEFFVSGHLLKRFNTTAITLIPKITGADSLSLFRPVACCNTVYKIITRIISKRLKLFIPDAVQGNQVGFIKGRLLCENVLLASELVDNFHLDGEATRGCLQIDLTKAYDNVNWDFLINILTAMELPPIFINWIWICISTPSYSIAYNGELIGHFQGKKGIRQGDPMSSHLFVLVMDILAKSLDLGAMENRFNLHPKCHAPLVTHLSFADDVLIFFDGSKTSLAGILGILDEFKRGSGLGINRLKTSLLIDGGNFHNIRDLATKFGVSQGSLPVRYLGLPLTAQKMRKQDYQPLIDRIFQRFSSWTARHLSFAGRLQLLNSVIYSTINFWASVFILPNQCLNKLEQMCNAFLWRGAPNSARGAKISWETVCTAKESGGLGLKRLSSWNCVLGLKLIWLLFSAAGSLWVSWMRINILGDRIFWDLNPQTSGSWIWRKICKLRPLARPFIVCDVGSGISARFWYDNWTGHGPLLDLTGPLGPQITGLPLNSVVRDGLRGRNWWLAASRSRNPIIGLVKNCLPESAALFDSQSDDTYLWKVDTQPPTNFFSTAKTWLALNPHPQAVPWHKAVWFKDRIPKHAFMCWVVAWNILHTRDRLRRWGLSVPAACTLCNDFEESRQHLFFDCSYSSEIWRFFTSSISSNPPALFENCLIWLISPSRDKNISLIIKLIFQATVYAIWRERNLRIHTGAARSSSLLVKDIQLTIRARLDPLSRVRTSSSPALSLLGTWFSFFQVS</sequence>
<keyword evidence="5" id="KW-0548">Nucleotidyltransferase</keyword>
<keyword evidence="5" id="KW-0808">Transferase</keyword>
<feature type="domain" description="CCHC-type" evidence="3">
    <location>
        <begin position="393"/>
        <end position="409"/>
    </location>
</feature>
<dbReference type="Proteomes" id="UP000694251">
    <property type="component" value="Chromosome 7"/>
</dbReference>
<gene>
    <name evidence="5" type="ORF">ISN44_As07g010270</name>
</gene>
<dbReference type="OrthoDB" id="410104at2759"/>
<evidence type="ECO:0000256" key="1">
    <source>
        <dbReference type="PROSITE-ProRule" id="PRU00047"/>
    </source>
</evidence>
<evidence type="ECO:0000313" key="6">
    <source>
        <dbReference type="Proteomes" id="UP000694251"/>
    </source>
</evidence>
<accession>A0A8T2BQS3</accession>
<keyword evidence="1" id="KW-0862">Zinc</keyword>
<protein>
    <submittedName>
        <fullName evidence="5">Reverse transcriptase domain</fullName>
    </submittedName>
</protein>
<evidence type="ECO:0000259" key="4">
    <source>
        <dbReference type="PROSITE" id="PS50878"/>
    </source>
</evidence>
<keyword evidence="6" id="KW-1185">Reference proteome</keyword>
<comment type="caution">
    <text evidence="5">The sequence shown here is derived from an EMBL/GenBank/DDBJ whole genome shotgun (WGS) entry which is preliminary data.</text>
</comment>
<feature type="domain" description="Reverse transcriptase" evidence="4">
    <location>
        <begin position="1046"/>
        <end position="1324"/>
    </location>
</feature>
<dbReference type="PANTHER" id="PTHR33116:SF78">
    <property type="entry name" value="OS12G0587133 PROTEIN"/>
    <property type="match status" value="1"/>
</dbReference>
<proteinExistence type="predicted"/>
<dbReference type="GO" id="GO:0003964">
    <property type="term" value="F:RNA-directed DNA polymerase activity"/>
    <property type="evidence" value="ECO:0007669"/>
    <property type="project" value="UniProtKB-KW"/>
</dbReference>
<reference evidence="5 6" key="1">
    <citation type="submission" date="2020-12" db="EMBL/GenBank/DDBJ databases">
        <title>Concerted genomic and epigenomic changes stabilize Arabidopsis allopolyploids.</title>
        <authorList>
            <person name="Chen Z."/>
        </authorList>
    </citation>
    <scope>NUCLEOTIDE SEQUENCE [LARGE SCALE GENOMIC DNA]</scope>
    <source>
        <strain evidence="5">As9502</strain>
        <tissue evidence="5">Leaf</tissue>
    </source>
</reference>
<dbReference type="InterPro" id="IPR026960">
    <property type="entry name" value="RVT-Znf"/>
</dbReference>
<evidence type="ECO:0000259" key="3">
    <source>
        <dbReference type="PROSITE" id="PS50158"/>
    </source>
</evidence>
<keyword evidence="1" id="KW-0479">Metal-binding</keyword>
<dbReference type="PROSITE" id="PS50878">
    <property type="entry name" value="RT_POL"/>
    <property type="match status" value="1"/>
</dbReference>
<dbReference type="Pfam" id="PF14111">
    <property type="entry name" value="DUF4283"/>
    <property type="match status" value="1"/>
</dbReference>
<dbReference type="Pfam" id="PF13966">
    <property type="entry name" value="zf-RVT"/>
    <property type="match status" value="1"/>
</dbReference>
<dbReference type="InterPro" id="IPR025558">
    <property type="entry name" value="DUF4283"/>
</dbReference>
<feature type="compositionally biased region" description="Polar residues" evidence="2">
    <location>
        <begin position="482"/>
        <end position="508"/>
    </location>
</feature>
<keyword evidence="5" id="KW-0695">RNA-directed DNA polymerase</keyword>
<organism evidence="5 6">
    <name type="scientific">Arabidopsis suecica</name>
    <name type="common">Swedish thale-cress</name>
    <name type="synonym">Cardaminopsis suecica</name>
    <dbReference type="NCBI Taxonomy" id="45249"/>
    <lineage>
        <taxon>Eukaryota</taxon>
        <taxon>Viridiplantae</taxon>
        <taxon>Streptophyta</taxon>
        <taxon>Embryophyta</taxon>
        <taxon>Tracheophyta</taxon>
        <taxon>Spermatophyta</taxon>
        <taxon>Magnoliopsida</taxon>
        <taxon>eudicotyledons</taxon>
        <taxon>Gunneridae</taxon>
        <taxon>Pentapetalae</taxon>
        <taxon>rosids</taxon>
        <taxon>malvids</taxon>
        <taxon>Brassicales</taxon>
        <taxon>Brassicaceae</taxon>
        <taxon>Camelineae</taxon>
        <taxon>Arabidopsis</taxon>
    </lineage>
</organism>
<dbReference type="InterPro" id="IPR001878">
    <property type="entry name" value="Znf_CCHC"/>
</dbReference>
<evidence type="ECO:0000313" key="5">
    <source>
        <dbReference type="EMBL" id="KAG7588710.1"/>
    </source>
</evidence>
<feature type="compositionally biased region" description="Basic residues" evidence="2">
    <location>
        <begin position="460"/>
        <end position="474"/>
    </location>
</feature>
<dbReference type="PROSITE" id="PS50158">
    <property type="entry name" value="ZF_CCHC"/>
    <property type="match status" value="1"/>
</dbReference>
<feature type="compositionally biased region" description="Polar residues" evidence="2">
    <location>
        <begin position="446"/>
        <end position="455"/>
    </location>
</feature>
<dbReference type="CDD" id="cd01650">
    <property type="entry name" value="RT_nLTR_like"/>
    <property type="match status" value="1"/>
</dbReference>
<dbReference type="EMBL" id="JAEFBJ010000007">
    <property type="protein sequence ID" value="KAG7588710.1"/>
    <property type="molecule type" value="Genomic_DNA"/>
</dbReference>
<keyword evidence="1" id="KW-0863">Zinc-finger</keyword>
<dbReference type="GO" id="GO:0003676">
    <property type="term" value="F:nucleic acid binding"/>
    <property type="evidence" value="ECO:0007669"/>
    <property type="project" value="InterPro"/>
</dbReference>
<dbReference type="GO" id="GO:0008270">
    <property type="term" value="F:zinc ion binding"/>
    <property type="evidence" value="ECO:0007669"/>
    <property type="project" value="UniProtKB-KW"/>
</dbReference>
<feature type="region of interest" description="Disordered" evidence="2">
    <location>
        <begin position="65"/>
        <end position="86"/>
    </location>
</feature>
<dbReference type="Pfam" id="PF00078">
    <property type="entry name" value="RVT_1"/>
    <property type="match status" value="1"/>
</dbReference>
<feature type="region of interest" description="Disordered" evidence="2">
    <location>
        <begin position="445"/>
        <end position="510"/>
    </location>
</feature>
<dbReference type="PANTHER" id="PTHR33116">
    <property type="entry name" value="REVERSE TRANSCRIPTASE ZINC-BINDING DOMAIN-CONTAINING PROTEIN-RELATED-RELATED"/>
    <property type="match status" value="1"/>
</dbReference>
<feature type="compositionally biased region" description="Low complexity" evidence="2">
    <location>
        <begin position="71"/>
        <end position="86"/>
    </location>
</feature>
<evidence type="ECO:0000256" key="2">
    <source>
        <dbReference type="SAM" id="MobiDB-lite"/>
    </source>
</evidence>
<dbReference type="InterPro" id="IPR000477">
    <property type="entry name" value="RT_dom"/>
</dbReference>